<evidence type="ECO:0000259" key="1">
    <source>
        <dbReference type="Pfam" id="PF01261"/>
    </source>
</evidence>
<dbReference type="PANTHER" id="PTHR12110">
    <property type="entry name" value="HYDROXYPYRUVATE ISOMERASE"/>
    <property type="match status" value="1"/>
</dbReference>
<accession>A0A6J6FFF7</accession>
<name>A0A6J6FFF7_9ZZZZ</name>
<organism evidence="2">
    <name type="scientific">freshwater metagenome</name>
    <dbReference type="NCBI Taxonomy" id="449393"/>
    <lineage>
        <taxon>unclassified sequences</taxon>
        <taxon>metagenomes</taxon>
        <taxon>ecological metagenomes</taxon>
    </lineage>
</organism>
<dbReference type="AlphaFoldDB" id="A0A6J6FFF7"/>
<dbReference type="SUPFAM" id="SSF51658">
    <property type="entry name" value="Xylose isomerase-like"/>
    <property type="match status" value="1"/>
</dbReference>
<sequence length="282" mass="29875">MTRSARDLGPDDLVWDHFSRPRADDPVAKVHAAAAAGYAAIGMFLGQWASLANDPAALEAVDAALDETGLVVANIETLRGWAVPGAITDAYRQQEALAFSMADHWGCRYVQVIGDASGPLDDAATGFAALCDRAADHGLLVGLEWVPSMTNICDAPTALRIVLDADRPNGGLCVDSWHFTRSTNDLDHLRAIPGDRVVSTQFNDGTIAPQEPDYYTDCLANRVPPGEGEFDLADMIRILDAAGSRAPIGVELCSAELWAGPVDAAARIGADAMRHVLATARG</sequence>
<reference evidence="2" key="1">
    <citation type="submission" date="2020-05" db="EMBL/GenBank/DDBJ databases">
        <authorList>
            <person name="Chiriac C."/>
            <person name="Salcher M."/>
            <person name="Ghai R."/>
            <person name="Kavagutti S V."/>
        </authorList>
    </citation>
    <scope>NUCLEOTIDE SEQUENCE</scope>
</reference>
<dbReference type="InterPro" id="IPR050312">
    <property type="entry name" value="IolE/XylAMocC-like"/>
</dbReference>
<dbReference type="EMBL" id="CAEZSR010000187">
    <property type="protein sequence ID" value="CAB4585793.1"/>
    <property type="molecule type" value="Genomic_DNA"/>
</dbReference>
<protein>
    <submittedName>
        <fullName evidence="2">Unannotated protein</fullName>
    </submittedName>
</protein>
<dbReference type="Gene3D" id="3.20.20.150">
    <property type="entry name" value="Divalent-metal-dependent TIM barrel enzymes"/>
    <property type="match status" value="1"/>
</dbReference>
<dbReference type="InterPro" id="IPR036237">
    <property type="entry name" value="Xyl_isomerase-like_sf"/>
</dbReference>
<evidence type="ECO:0000313" key="2">
    <source>
        <dbReference type="EMBL" id="CAB4585793.1"/>
    </source>
</evidence>
<dbReference type="Pfam" id="PF01261">
    <property type="entry name" value="AP_endonuc_2"/>
    <property type="match status" value="1"/>
</dbReference>
<proteinExistence type="predicted"/>
<gene>
    <name evidence="2" type="ORF">UFOPK1493_03402</name>
</gene>
<feature type="domain" description="Xylose isomerase-like TIM barrel" evidence="1">
    <location>
        <begin position="31"/>
        <end position="273"/>
    </location>
</feature>
<dbReference type="InterPro" id="IPR013022">
    <property type="entry name" value="Xyl_isomerase-like_TIM-brl"/>
</dbReference>
<dbReference type="PANTHER" id="PTHR12110:SF48">
    <property type="entry name" value="BLL3656 PROTEIN"/>
    <property type="match status" value="1"/>
</dbReference>